<reference evidence="21" key="1">
    <citation type="submission" date="2020-10" db="EMBL/GenBank/DDBJ databases">
        <title>Connecting structure to function with the recovery of over 1000 high-quality activated sludge metagenome-assembled genomes encoding full-length rRNA genes using long-read sequencing.</title>
        <authorList>
            <person name="Singleton C.M."/>
            <person name="Petriglieri F."/>
            <person name="Kristensen J.M."/>
            <person name="Kirkegaard R.H."/>
            <person name="Michaelsen T.Y."/>
            <person name="Andersen M.H."/>
            <person name="Karst S.M."/>
            <person name="Dueholm M.S."/>
            <person name="Nielsen P.H."/>
            <person name="Albertsen M."/>
        </authorList>
    </citation>
    <scope>NUCLEOTIDE SEQUENCE</scope>
    <source>
        <strain evidence="21">Skiv_18-Q3-R9-52_MAXAC.067</strain>
    </source>
</reference>
<feature type="domain" description="PAS" evidence="18">
    <location>
        <begin position="527"/>
        <end position="598"/>
    </location>
</feature>
<feature type="domain" description="PAS" evidence="18">
    <location>
        <begin position="246"/>
        <end position="316"/>
    </location>
</feature>
<keyword evidence="8" id="KW-0547">Nucleotide-binding</keyword>
<keyword evidence="12" id="KW-0902">Two-component regulatory system</keyword>
<keyword evidence="6" id="KW-0808">Transferase</keyword>
<dbReference type="CDD" id="cd00156">
    <property type="entry name" value="REC"/>
    <property type="match status" value="1"/>
</dbReference>
<feature type="domain" description="Response regulatory" evidence="17">
    <location>
        <begin position="1330"/>
        <end position="1446"/>
    </location>
</feature>
<dbReference type="InterPro" id="IPR035965">
    <property type="entry name" value="PAS-like_dom_sf"/>
</dbReference>
<dbReference type="Gene3D" id="3.30.450.40">
    <property type="match status" value="1"/>
</dbReference>
<evidence type="ECO:0000259" key="19">
    <source>
        <dbReference type="PROSITE" id="PS50113"/>
    </source>
</evidence>
<evidence type="ECO:0000256" key="14">
    <source>
        <dbReference type="PROSITE-ProRule" id="PRU00169"/>
    </source>
</evidence>
<keyword evidence="13 15" id="KW-0472">Membrane</keyword>
<proteinExistence type="predicted"/>
<feature type="domain" description="PAC" evidence="19">
    <location>
        <begin position="600"/>
        <end position="652"/>
    </location>
</feature>
<gene>
    <name evidence="21" type="ORF">IPP58_09405</name>
</gene>
<dbReference type="GO" id="GO:0005886">
    <property type="term" value="C:plasma membrane"/>
    <property type="evidence" value="ECO:0007669"/>
    <property type="project" value="UniProtKB-SubCell"/>
</dbReference>
<dbReference type="PROSITE" id="PS50113">
    <property type="entry name" value="PAC"/>
    <property type="match status" value="2"/>
</dbReference>
<comment type="caution">
    <text evidence="21">The sequence shown here is derived from an EMBL/GenBank/DDBJ whole genome shotgun (WGS) entry which is preliminary data.</text>
</comment>
<evidence type="ECO:0000256" key="4">
    <source>
        <dbReference type="ARBA" id="ARBA00022475"/>
    </source>
</evidence>
<dbReference type="SMART" id="SM00086">
    <property type="entry name" value="PAC"/>
    <property type="match status" value="4"/>
</dbReference>
<feature type="domain" description="PAC" evidence="19">
    <location>
        <begin position="895"/>
        <end position="948"/>
    </location>
</feature>
<keyword evidence="7 15" id="KW-0812">Transmembrane</keyword>
<dbReference type="Pfam" id="PF00672">
    <property type="entry name" value="HAMP"/>
    <property type="match status" value="1"/>
</dbReference>
<dbReference type="SUPFAM" id="SSF55781">
    <property type="entry name" value="GAF domain-like"/>
    <property type="match status" value="2"/>
</dbReference>
<dbReference type="InterPro" id="IPR029016">
    <property type="entry name" value="GAF-like_dom_sf"/>
</dbReference>
<dbReference type="Pfam" id="PF08447">
    <property type="entry name" value="PAS_3"/>
    <property type="match status" value="2"/>
</dbReference>
<dbReference type="EC" id="2.7.13.3" evidence="3"/>
<dbReference type="SUPFAM" id="SSF55785">
    <property type="entry name" value="PYP-like sensor domain (PAS domain)"/>
    <property type="match status" value="4"/>
</dbReference>
<dbReference type="PROSITE" id="PS50112">
    <property type="entry name" value="PAS"/>
    <property type="match status" value="3"/>
</dbReference>
<dbReference type="SUPFAM" id="SSF103190">
    <property type="entry name" value="Sensory domain-like"/>
    <property type="match status" value="1"/>
</dbReference>
<dbReference type="PROSITE" id="PS50885">
    <property type="entry name" value="HAMP"/>
    <property type="match status" value="1"/>
</dbReference>
<dbReference type="SMART" id="SM00304">
    <property type="entry name" value="HAMP"/>
    <property type="match status" value="1"/>
</dbReference>
<sequence length="1448" mass="158477">MMLTTLRKLFLGTLRRRLIFSVAALQAVLMLLFIADLARRHRALITQRQSEQVASSVNTLAGASSGLMASNDIAGLQELVEAQRLTPGLRFAMYLDEDGHILAHTDPLRVGQYLRDLPPLAQKALVFQKGTVLEGFAPIMIANHHLGWSYLGIDQTEAQGALAGITREGVLYSLVAILVGSLLAWLLGSRVVRRLAVLQSAMHEVQEGQVAVRSPLTGTDEVAALSVDFNRMLDRLDQGESDLKKSEEQFRSLAEYSTDVIFTLDVQSTFLFVSPAWERHFGYPVSGVLGQPFRQFVHPEDVQPCLDLLTRVLTNGQSATSPPFRVRHADGSWRWFMANGSRMSTSEGGFQFMGVGHDITEHLHLERTSRFLAQAEWLTTGEDFFAALGRFLAHHLAMDYVCIDRLLGEGLAAKTLAIWFDGHAEDNVEYTLKDTPCGEVVGRTICCFPDGVRHQFPQDQVLQDMGAESYLGTTLWGSGGQPIGLIALIGRHPITTPRLMEATLALVSVRAAGELERRDAEAKLNESLAFTHELIGSMQDGFSVVDRTGLQVDVNPSFCRMTGFSREELVGVGAPYPYWPPEEQETIQAALLETIKGITTTFELTFMRKNGERFPVLVSPAAIKDALGRSILFSATVKDITERKRAEQYEHFRSHTLELLAAKEPLAALLKAIVLGVEQLRPELLCSVLLLDSEGRHLEKGVAPSLPDFYNAALDGIEIGVGVGSCGTAAFTGKQVIVSDIATHPYWAPYKELAAHAGLAACWSQPIRDARGQVLGTFAIYHRAPHTPTQADVDLIEQTANLTSIAIEQRQAEEALRESEERWKFAIEGAGDGLWDWNVQTGKAYFSPRYKAMYGYAEADIGTTSDEWSKRIHPDDAPGVWATLQPYMEGKPGPATIEFRMLCKDGGWRWTLGRGMVVGRDTDGKPTRMIGTNTDITEQRNLKDALVAHSTALSAVIDNNPMSIQILDSEGRTILTNPAFLRLFGAIPPPTYCMFSDPTLAKQGLSPVFDQIQAGEVVYFPEASYNVHDLFPEFPDSPVWVRALGFPIIGTDGRPERFVLMHEDVSQRRNAEQVRAELQAQLQQSQKMESLGTLAGGVAHDMNNVLGAILGLASAHIGTEPYGSPLHQALDTICKATERGGKMVKSLLSFARQTPAENKMLDMNAILREQVSLLERTTLATVRFQIDLDADLRPIRGDAGALTHAFMNLCVNAMDAMPENGTLTLRTRNVDNDWIEVVVEDNGLGMPKEVLEKATEPFFTTKGTGKGTGLGLSLVFSTVKAHRGQMAIESEPGQGTRVWLRFPACEQEVPVQAAAQAEAEDTVVPHGSLKVLLVDDDDLIQSSVQAILECLGYTAVSTAQSGEEALALIEAGLEPDLVILDMNMPGLGGTGTLPRLRRLRPAVPVLLSTGRTDQTALTLASAHPGVTLLAKPFGLRELQKHLESIGLG</sequence>
<keyword evidence="5 14" id="KW-0597">Phosphoprotein</keyword>
<dbReference type="InterPro" id="IPR003018">
    <property type="entry name" value="GAF"/>
</dbReference>
<name>A0A9D7XIH6_9BACT</name>
<evidence type="ECO:0000256" key="7">
    <source>
        <dbReference type="ARBA" id="ARBA00022692"/>
    </source>
</evidence>
<evidence type="ECO:0000313" key="22">
    <source>
        <dbReference type="Proteomes" id="UP000886657"/>
    </source>
</evidence>
<comment type="subcellular location">
    <subcellularLocation>
        <location evidence="2">Cell membrane</location>
        <topology evidence="2">Multi-pass membrane protein</topology>
    </subcellularLocation>
</comment>
<dbReference type="GO" id="GO:0000155">
    <property type="term" value="F:phosphorelay sensor kinase activity"/>
    <property type="evidence" value="ECO:0007669"/>
    <property type="project" value="InterPro"/>
</dbReference>
<dbReference type="GO" id="GO:0005524">
    <property type="term" value="F:ATP binding"/>
    <property type="evidence" value="ECO:0007669"/>
    <property type="project" value="UniProtKB-KW"/>
</dbReference>
<evidence type="ECO:0000259" key="17">
    <source>
        <dbReference type="PROSITE" id="PS50110"/>
    </source>
</evidence>
<feature type="modified residue" description="4-aspartylphosphate" evidence="14">
    <location>
        <position position="1381"/>
    </location>
</feature>
<dbReference type="Pfam" id="PF13426">
    <property type="entry name" value="PAS_9"/>
    <property type="match status" value="2"/>
</dbReference>
<dbReference type="Proteomes" id="UP000886657">
    <property type="component" value="Unassembled WGS sequence"/>
</dbReference>
<feature type="domain" description="Histidine kinase" evidence="16">
    <location>
        <begin position="1097"/>
        <end position="1306"/>
    </location>
</feature>
<dbReference type="EMBL" id="JADKIO010000006">
    <property type="protein sequence ID" value="MBK9796698.1"/>
    <property type="molecule type" value="Genomic_DNA"/>
</dbReference>
<dbReference type="Gene3D" id="6.10.340.10">
    <property type="match status" value="1"/>
</dbReference>
<evidence type="ECO:0000256" key="15">
    <source>
        <dbReference type="SAM" id="Phobius"/>
    </source>
</evidence>
<dbReference type="SMART" id="SM00388">
    <property type="entry name" value="HisKA"/>
    <property type="match status" value="1"/>
</dbReference>
<feature type="domain" description="PAS" evidence="18">
    <location>
        <begin position="819"/>
        <end position="891"/>
    </location>
</feature>
<evidence type="ECO:0000256" key="8">
    <source>
        <dbReference type="ARBA" id="ARBA00022741"/>
    </source>
</evidence>
<dbReference type="Pfam" id="PF13185">
    <property type="entry name" value="GAF_2"/>
    <property type="match status" value="1"/>
</dbReference>
<dbReference type="CDD" id="cd00130">
    <property type="entry name" value="PAS"/>
    <property type="match status" value="3"/>
</dbReference>
<evidence type="ECO:0000259" key="16">
    <source>
        <dbReference type="PROSITE" id="PS50109"/>
    </source>
</evidence>
<dbReference type="InterPro" id="IPR013655">
    <property type="entry name" value="PAS_fold_3"/>
</dbReference>
<dbReference type="PROSITE" id="PS50109">
    <property type="entry name" value="HIS_KIN"/>
    <property type="match status" value="1"/>
</dbReference>
<dbReference type="Pfam" id="PF02518">
    <property type="entry name" value="HATPase_c"/>
    <property type="match status" value="1"/>
</dbReference>
<dbReference type="PRINTS" id="PR00344">
    <property type="entry name" value="BCTRLSENSOR"/>
</dbReference>
<dbReference type="CDD" id="cd00082">
    <property type="entry name" value="HisKA"/>
    <property type="match status" value="1"/>
</dbReference>
<dbReference type="Pfam" id="PF17203">
    <property type="entry name" value="sCache_3_2"/>
    <property type="match status" value="1"/>
</dbReference>
<organism evidence="21 22">
    <name type="scientific">Candidatus Geothrix skivensis</name>
    <dbReference type="NCBI Taxonomy" id="2954439"/>
    <lineage>
        <taxon>Bacteria</taxon>
        <taxon>Pseudomonadati</taxon>
        <taxon>Acidobacteriota</taxon>
        <taxon>Holophagae</taxon>
        <taxon>Holophagales</taxon>
        <taxon>Holophagaceae</taxon>
        <taxon>Geothrix</taxon>
    </lineage>
</organism>
<dbReference type="SUPFAM" id="SSF52172">
    <property type="entry name" value="CheY-like"/>
    <property type="match status" value="1"/>
</dbReference>
<dbReference type="InterPro" id="IPR000700">
    <property type="entry name" value="PAS-assoc_C"/>
</dbReference>
<dbReference type="PANTHER" id="PTHR43304:SF1">
    <property type="entry name" value="PAC DOMAIN-CONTAINING PROTEIN"/>
    <property type="match status" value="1"/>
</dbReference>
<dbReference type="InterPro" id="IPR005467">
    <property type="entry name" value="His_kinase_dom"/>
</dbReference>
<feature type="transmembrane region" description="Helical" evidence="15">
    <location>
        <begin position="169"/>
        <end position="188"/>
    </location>
</feature>
<dbReference type="SUPFAM" id="SSF47384">
    <property type="entry name" value="Homodimeric domain of signal transducing histidine kinase"/>
    <property type="match status" value="1"/>
</dbReference>
<dbReference type="PROSITE" id="PS50110">
    <property type="entry name" value="RESPONSE_REGULATORY"/>
    <property type="match status" value="1"/>
</dbReference>
<evidence type="ECO:0000256" key="13">
    <source>
        <dbReference type="ARBA" id="ARBA00023136"/>
    </source>
</evidence>
<comment type="catalytic activity">
    <reaction evidence="1">
        <text>ATP + protein L-histidine = ADP + protein N-phospho-L-histidine.</text>
        <dbReference type="EC" id="2.7.13.3"/>
    </reaction>
</comment>
<dbReference type="Gene3D" id="3.30.565.10">
    <property type="entry name" value="Histidine kinase-like ATPase, C-terminal domain"/>
    <property type="match status" value="1"/>
</dbReference>
<dbReference type="InterPro" id="IPR036890">
    <property type="entry name" value="HATPase_C_sf"/>
</dbReference>
<dbReference type="InterPro" id="IPR011006">
    <property type="entry name" value="CheY-like_superfamily"/>
</dbReference>
<dbReference type="Gene3D" id="3.40.50.2300">
    <property type="match status" value="1"/>
</dbReference>
<dbReference type="SUPFAM" id="SSF158472">
    <property type="entry name" value="HAMP domain-like"/>
    <property type="match status" value="1"/>
</dbReference>
<dbReference type="Gene3D" id="3.30.450.20">
    <property type="entry name" value="PAS domain"/>
    <property type="match status" value="5"/>
</dbReference>
<dbReference type="InterPro" id="IPR004358">
    <property type="entry name" value="Sig_transdc_His_kin-like_C"/>
</dbReference>
<dbReference type="InterPro" id="IPR003594">
    <property type="entry name" value="HATPase_dom"/>
</dbReference>
<dbReference type="NCBIfam" id="TIGR00229">
    <property type="entry name" value="sensory_box"/>
    <property type="match status" value="3"/>
</dbReference>
<keyword evidence="10" id="KW-0067">ATP-binding</keyword>
<dbReference type="InterPro" id="IPR052162">
    <property type="entry name" value="Sensor_kinase/Photoreceptor"/>
</dbReference>
<keyword evidence="4" id="KW-1003">Cell membrane</keyword>
<evidence type="ECO:0000256" key="6">
    <source>
        <dbReference type="ARBA" id="ARBA00022679"/>
    </source>
</evidence>
<dbReference type="PANTHER" id="PTHR43304">
    <property type="entry name" value="PHYTOCHROME-LIKE PROTEIN CPH1"/>
    <property type="match status" value="1"/>
</dbReference>
<dbReference type="SMART" id="SM00065">
    <property type="entry name" value="GAF"/>
    <property type="match status" value="2"/>
</dbReference>
<dbReference type="SMART" id="SM00448">
    <property type="entry name" value="REC"/>
    <property type="match status" value="1"/>
</dbReference>
<evidence type="ECO:0000259" key="20">
    <source>
        <dbReference type="PROSITE" id="PS50885"/>
    </source>
</evidence>
<dbReference type="InterPro" id="IPR003660">
    <property type="entry name" value="HAMP_dom"/>
</dbReference>
<evidence type="ECO:0000256" key="1">
    <source>
        <dbReference type="ARBA" id="ARBA00000085"/>
    </source>
</evidence>
<keyword evidence="9" id="KW-0418">Kinase</keyword>
<evidence type="ECO:0000256" key="2">
    <source>
        <dbReference type="ARBA" id="ARBA00004651"/>
    </source>
</evidence>
<feature type="transmembrane region" description="Helical" evidence="15">
    <location>
        <begin position="18"/>
        <end position="38"/>
    </location>
</feature>
<dbReference type="InterPro" id="IPR003661">
    <property type="entry name" value="HisK_dim/P_dom"/>
</dbReference>
<dbReference type="SMART" id="SM00091">
    <property type="entry name" value="PAS"/>
    <property type="match status" value="4"/>
</dbReference>
<evidence type="ECO:0000256" key="12">
    <source>
        <dbReference type="ARBA" id="ARBA00023012"/>
    </source>
</evidence>
<evidence type="ECO:0000256" key="11">
    <source>
        <dbReference type="ARBA" id="ARBA00022989"/>
    </source>
</evidence>
<evidence type="ECO:0000256" key="10">
    <source>
        <dbReference type="ARBA" id="ARBA00022840"/>
    </source>
</evidence>
<evidence type="ECO:0000259" key="18">
    <source>
        <dbReference type="PROSITE" id="PS50112"/>
    </source>
</evidence>
<keyword evidence="11 15" id="KW-1133">Transmembrane helix</keyword>
<dbReference type="Gene3D" id="1.10.287.130">
    <property type="match status" value="1"/>
</dbReference>
<dbReference type="InterPro" id="IPR001789">
    <property type="entry name" value="Sig_transdc_resp-reg_receiver"/>
</dbReference>
<dbReference type="Pfam" id="PF00512">
    <property type="entry name" value="HisKA"/>
    <property type="match status" value="1"/>
</dbReference>
<evidence type="ECO:0000256" key="3">
    <source>
        <dbReference type="ARBA" id="ARBA00012438"/>
    </source>
</evidence>
<dbReference type="SUPFAM" id="SSF55874">
    <property type="entry name" value="ATPase domain of HSP90 chaperone/DNA topoisomerase II/histidine kinase"/>
    <property type="match status" value="1"/>
</dbReference>
<dbReference type="InterPro" id="IPR029151">
    <property type="entry name" value="Sensor-like_sf"/>
</dbReference>
<dbReference type="CDD" id="cd06225">
    <property type="entry name" value="HAMP"/>
    <property type="match status" value="1"/>
</dbReference>
<accession>A0A9D7XIH6</accession>
<protein>
    <recommendedName>
        <fullName evidence="3">histidine kinase</fullName>
        <ecNumber evidence="3">2.7.13.3</ecNumber>
    </recommendedName>
</protein>
<evidence type="ECO:0000313" key="21">
    <source>
        <dbReference type="EMBL" id="MBK9796698.1"/>
    </source>
</evidence>
<feature type="domain" description="HAMP" evidence="20">
    <location>
        <begin position="189"/>
        <end position="241"/>
    </location>
</feature>
<evidence type="ECO:0000256" key="5">
    <source>
        <dbReference type="ARBA" id="ARBA00022553"/>
    </source>
</evidence>
<dbReference type="InterPro" id="IPR033463">
    <property type="entry name" value="sCache_3"/>
</dbReference>
<evidence type="ECO:0000256" key="9">
    <source>
        <dbReference type="ARBA" id="ARBA00022777"/>
    </source>
</evidence>
<dbReference type="InterPro" id="IPR000014">
    <property type="entry name" value="PAS"/>
</dbReference>
<dbReference type="SMART" id="SM00387">
    <property type="entry name" value="HATPase_c"/>
    <property type="match status" value="1"/>
</dbReference>
<dbReference type="Pfam" id="PF00072">
    <property type="entry name" value="Response_reg"/>
    <property type="match status" value="1"/>
</dbReference>
<dbReference type="InterPro" id="IPR036097">
    <property type="entry name" value="HisK_dim/P_sf"/>
</dbReference>
<dbReference type="InterPro" id="IPR001610">
    <property type="entry name" value="PAC"/>
</dbReference>